<dbReference type="AlphaFoldDB" id="A0A2G6KE01"/>
<feature type="binding site" evidence="7">
    <location>
        <position position="450"/>
    </location>
    <ligand>
        <name>L-aspartate</name>
        <dbReference type="ChEBI" id="CHEBI:29991"/>
    </ligand>
</feature>
<proteinExistence type="inferred from homology"/>
<accession>A0A2G6KE01</accession>
<feature type="binding site" evidence="7">
    <location>
        <position position="222"/>
    </location>
    <ligand>
        <name>L-aspartate</name>
        <dbReference type="ChEBI" id="CHEBI:29991"/>
    </ligand>
</feature>
<dbReference type="InterPro" id="IPR045864">
    <property type="entry name" value="aa-tRNA-synth_II/BPL/LPL"/>
</dbReference>
<name>A0A2G6KE01_9BACT</name>
<evidence type="ECO:0000256" key="1">
    <source>
        <dbReference type="ARBA" id="ARBA00006303"/>
    </source>
</evidence>
<dbReference type="GO" id="GO:0005737">
    <property type="term" value="C:cytoplasm"/>
    <property type="evidence" value="ECO:0007669"/>
    <property type="project" value="UniProtKB-SubCell"/>
</dbReference>
<keyword evidence="2 7" id="KW-0436">Ligase</keyword>
<feature type="binding site" evidence="7">
    <location>
        <begin position="536"/>
        <end position="539"/>
    </location>
    <ligand>
        <name>ATP</name>
        <dbReference type="ChEBI" id="CHEBI:30616"/>
    </ligand>
</feature>
<dbReference type="PROSITE" id="PS50862">
    <property type="entry name" value="AA_TRNA_LIGASE_II"/>
    <property type="match status" value="1"/>
</dbReference>
<comment type="function">
    <text evidence="7">Aspartyl-tRNA synthetase with relaxed tRNA specificity since it is able to aspartylate not only its cognate tRNA(Asp) but also tRNA(Asn). Reaction proceeds in two steps: L-aspartate is first activated by ATP to form Asp-AMP and then transferred to the acceptor end of tRNA(Asp/Asn).</text>
</comment>
<dbReference type="InterPro" id="IPR029351">
    <property type="entry name" value="GAD_dom"/>
</dbReference>
<dbReference type="GO" id="GO:0004815">
    <property type="term" value="F:aspartate-tRNA ligase activity"/>
    <property type="evidence" value="ECO:0007669"/>
    <property type="project" value="UniProtKB-UniRule"/>
</dbReference>
<dbReference type="Gene3D" id="2.40.50.140">
    <property type="entry name" value="Nucleic acid-binding proteins"/>
    <property type="match status" value="1"/>
</dbReference>
<comment type="subcellular location">
    <subcellularLocation>
        <location evidence="7">Cytoplasm</location>
    </subcellularLocation>
</comment>
<feature type="domain" description="Aminoacyl-transfer RNA synthetases class-II family profile" evidence="8">
    <location>
        <begin position="143"/>
        <end position="557"/>
    </location>
</feature>
<dbReference type="Proteomes" id="UP000230821">
    <property type="component" value="Unassembled WGS sequence"/>
</dbReference>
<dbReference type="PANTHER" id="PTHR22594">
    <property type="entry name" value="ASPARTYL/LYSYL-TRNA SYNTHETASE"/>
    <property type="match status" value="1"/>
</dbReference>
<keyword evidence="6 7" id="KW-0030">Aminoacyl-tRNA synthetase</keyword>
<dbReference type="HAMAP" id="MF_00044">
    <property type="entry name" value="Asp_tRNA_synth_type1"/>
    <property type="match status" value="1"/>
</dbReference>
<evidence type="ECO:0000313" key="10">
    <source>
        <dbReference type="Proteomes" id="UP000230821"/>
    </source>
</evidence>
<evidence type="ECO:0000256" key="6">
    <source>
        <dbReference type="ARBA" id="ARBA00023146"/>
    </source>
</evidence>
<comment type="similarity">
    <text evidence="1 7">Belongs to the class-II aminoacyl-tRNA synthetase family. Type 1 subfamily.</text>
</comment>
<evidence type="ECO:0000313" key="9">
    <source>
        <dbReference type="EMBL" id="PIE33039.1"/>
    </source>
</evidence>
<dbReference type="InterPro" id="IPR004364">
    <property type="entry name" value="Aa-tRNA-synt_II"/>
</dbReference>
<feature type="binding site" evidence="7">
    <location>
        <position position="491"/>
    </location>
    <ligand>
        <name>L-aspartate</name>
        <dbReference type="ChEBI" id="CHEBI:29991"/>
    </ligand>
</feature>
<dbReference type="NCBIfam" id="NF001750">
    <property type="entry name" value="PRK00476.1"/>
    <property type="match status" value="1"/>
</dbReference>
<dbReference type="GO" id="GO:0006422">
    <property type="term" value="P:aspartyl-tRNA aminoacylation"/>
    <property type="evidence" value="ECO:0007669"/>
    <property type="project" value="UniProtKB-UniRule"/>
</dbReference>
<dbReference type="EMBL" id="PDSK01000104">
    <property type="protein sequence ID" value="PIE33039.1"/>
    <property type="molecule type" value="Genomic_DNA"/>
</dbReference>
<sequence>MWKRTHYCADIRKSDVKREVVLCGWVNKRRDHGGIIFVDLRDRTGIAQVVFNPEVNTVSHNEAQKIRSEFVICAKGIVEPRPDDMLNPNLDTGEVEVVVSEFEILSEAETPPFPIEDDVAANEELRLQYRFLDLRRPALQRNLMIRHQTYQVVRNYLAEHGYIEVETPFLTKSTPEGARDYLVPSRVSPGNFYALPQSPQLFKQLLMMSGFDKYFQIVKCFRDEDLRADRQPEFTQIDIETSFIDPDSFLADMEAMLSLIFKNVRDIDIPTPFPRLTYREAMDRYGVDNPDLRFGLELVDISDIASEAEFKVFTDIVQQGGQVKGLCVEQGARFSRKDIDLLTDVIKPYGAKGLAWFKVSEDGTLQSSLTKFFSVEQLKTIRTKFGANAGDLLLFVADTPKVVAAALGNLRKHLGKQLQLIDENDLKFVWIMDFPLVEFDEKEGRMQAVHHPFTAPMEEDIPLLDDDPERVRAKAYDIVLNGYEIGGGSVRIHRCDVQQKIFSLLNIREEEAEAKFGFLLRALSYGVPPHGGIAFGFDRLIMMLCQTESIRDVIAFPKTQKGTCLLSGAPAGVAIEQLQELKIRTFQGNKE</sequence>
<evidence type="ECO:0000259" key="8">
    <source>
        <dbReference type="PROSITE" id="PS50862"/>
    </source>
</evidence>
<feature type="binding site" evidence="7">
    <location>
        <position position="484"/>
    </location>
    <ligand>
        <name>ATP</name>
        <dbReference type="ChEBI" id="CHEBI:30616"/>
    </ligand>
</feature>
<dbReference type="SUPFAM" id="SSF50249">
    <property type="entry name" value="Nucleic acid-binding proteins"/>
    <property type="match status" value="1"/>
</dbReference>
<dbReference type="SUPFAM" id="SSF55261">
    <property type="entry name" value="GAD domain-like"/>
    <property type="match status" value="1"/>
</dbReference>
<evidence type="ECO:0000256" key="4">
    <source>
        <dbReference type="ARBA" id="ARBA00022840"/>
    </source>
</evidence>
<feature type="site" description="Important for tRNA non-discrimination" evidence="7">
    <location>
        <position position="32"/>
    </location>
</feature>
<evidence type="ECO:0000256" key="3">
    <source>
        <dbReference type="ARBA" id="ARBA00022741"/>
    </source>
</evidence>
<protein>
    <recommendedName>
        <fullName evidence="7">Aspartate--tRNA(Asp/Asn) ligase</fullName>
        <ecNumber evidence="7">6.1.1.23</ecNumber>
    </recommendedName>
    <alternativeName>
        <fullName evidence="7">Aspartyl-tRNA synthetase</fullName>
        <shortName evidence="7">AspRS</shortName>
    </alternativeName>
    <alternativeName>
        <fullName evidence="7">Non-discriminating aspartyl-tRNA synthetase</fullName>
        <shortName evidence="7">ND-AspRS</shortName>
    </alternativeName>
</protein>
<keyword evidence="5 7" id="KW-0648">Protein biosynthesis</keyword>
<keyword evidence="4 7" id="KW-0067">ATP-binding</keyword>
<dbReference type="NCBIfam" id="TIGR00459">
    <property type="entry name" value="aspS_bact"/>
    <property type="match status" value="1"/>
</dbReference>
<dbReference type="Gene3D" id="3.30.1360.30">
    <property type="entry name" value="GAD-like domain"/>
    <property type="match status" value="1"/>
</dbReference>
<comment type="caution">
    <text evidence="7">Lacks conserved residue(s) required for the propagation of feature annotation.</text>
</comment>
<dbReference type="InterPro" id="IPR012340">
    <property type="entry name" value="NA-bd_OB-fold"/>
</dbReference>
<dbReference type="Gene3D" id="3.30.930.10">
    <property type="entry name" value="Bira Bifunctional Protein, Domain 2"/>
    <property type="match status" value="1"/>
</dbReference>
<dbReference type="InterPro" id="IPR047090">
    <property type="entry name" value="AspRS_core"/>
</dbReference>
<dbReference type="InterPro" id="IPR004365">
    <property type="entry name" value="NA-bd_OB_tRNA"/>
</dbReference>
<evidence type="ECO:0000256" key="2">
    <source>
        <dbReference type="ARBA" id="ARBA00022598"/>
    </source>
</evidence>
<reference evidence="9 10" key="1">
    <citation type="submission" date="2017-10" db="EMBL/GenBank/DDBJ databases">
        <title>Novel microbial diversity and functional potential in the marine mammal oral microbiome.</title>
        <authorList>
            <person name="Dudek N.K."/>
            <person name="Sun C.L."/>
            <person name="Burstein D."/>
            <person name="Kantor R.S."/>
            <person name="Aliaga Goltsman D.S."/>
            <person name="Bik E.M."/>
            <person name="Thomas B.C."/>
            <person name="Banfield J.F."/>
            <person name="Relman D.A."/>
        </authorList>
    </citation>
    <scope>NUCLEOTIDE SEQUENCE [LARGE SCALE GENOMIC DNA]</scope>
    <source>
        <strain evidence="9">DOLJORAL78_47_16</strain>
    </source>
</reference>
<dbReference type="PANTHER" id="PTHR22594:SF5">
    <property type="entry name" value="ASPARTATE--TRNA LIGASE, MITOCHONDRIAL"/>
    <property type="match status" value="1"/>
</dbReference>
<dbReference type="InterPro" id="IPR002312">
    <property type="entry name" value="Asp/Asn-tRNA-synth_IIb"/>
</dbReference>
<dbReference type="CDD" id="cd00777">
    <property type="entry name" value="AspRS_core"/>
    <property type="match status" value="1"/>
</dbReference>
<dbReference type="Pfam" id="PF02938">
    <property type="entry name" value="GAD"/>
    <property type="match status" value="1"/>
</dbReference>
<keyword evidence="3 7" id="KW-0547">Nucleotide-binding</keyword>
<dbReference type="PRINTS" id="PR01042">
    <property type="entry name" value="TRNASYNTHASP"/>
</dbReference>
<comment type="caution">
    <text evidence="9">The sequence shown here is derived from an EMBL/GenBank/DDBJ whole genome shotgun (WGS) entry which is preliminary data.</text>
</comment>
<dbReference type="Pfam" id="PF00152">
    <property type="entry name" value="tRNA-synt_2"/>
    <property type="match status" value="1"/>
</dbReference>
<evidence type="ECO:0000256" key="7">
    <source>
        <dbReference type="HAMAP-Rule" id="MF_00044"/>
    </source>
</evidence>
<dbReference type="InterPro" id="IPR004115">
    <property type="entry name" value="GAD-like_sf"/>
</dbReference>
<dbReference type="InterPro" id="IPR047089">
    <property type="entry name" value="Asp-tRNA-ligase_1_N"/>
</dbReference>
<dbReference type="Pfam" id="PF01336">
    <property type="entry name" value="tRNA_anti-codon"/>
    <property type="match status" value="1"/>
</dbReference>
<gene>
    <name evidence="7" type="primary">aspS</name>
    <name evidence="9" type="ORF">CSA56_13375</name>
</gene>
<dbReference type="GO" id="GO:0003676">
    <property type="term" value="F:nucleic acid binding"/>
    <property type="evidence" value="ECO:0007669"/>
    <property type="project" value="InterPro"/>
</dbReference>
<comment type="catalytic activity">
    <reaction evidence="7">
        <text>tRNA(Asx) + L-aspartate + ATP = L-aspartyl-tRNA(Asx) + AMP + diphosphate</text>
        <dbReference type="Rhea" id="RHEA:18349"/>
        <dbReference type="Rhea" id="RHEA-COMP:9710"/>
        <dbReference type="Rhea" id="RHEA-COMP:9711"/>
        <dbReference type="ChEBI" id="CHEBI:29991"/>
        <dbReference type="ChEBI" id="CHEBI:30616"/>
        <dbReference type="ChEBI" id="CHEBI:33019"/>
        <dbReference type="ChEBI" id="CHEBI:78442"/>
        <dbReference type="ChEBI" id="CHEBI:78516"/>
        <dbReference type="ChEBI" id="CHEBI:456215"/>
        <dbReference type="EC" id="6.1.1.23"/>
    </reaction>
</comment>
<feature type="binding site" evidence="7">
    <location>
        <begin position="222"/>
        <end position="224"/>
    </location>
    <ligand>
        <name>ATP</name>
        <dbReference type="ChEBI" id="CHEBI:30616"/>
    </ligand>
</feature>
<dbReference type="CDD" id="cd04317">
    <property type="entry name" value="EcAspRS_like_N"/>
    <property type="match status" value="1"/>
</dbReference>
<organism evidence="9 10">
    <name type="scientific">candidate division KSB3 bacterium</name>
    <dbReference type="NCBI Taxonomy" id="2044937"/>
    <lineage>
        <taxon>Bacteria</taxon>
        <taxon>candidate division KSB3</taxon>
    </lineage>
</organism>
<dbReference type="GO" id="GO:0050560">
    <property type="term" value="F:aspartate-tRNA(Asn) ligase activity"/>
    <property type="evidence" value="ECO:0007669"/>
    <property type="project" value="UniProtKB-EC"/>
</dbReference>
<keyword evidence="7" id="KW-0963">Cytoplasm</keyword>
<dbReference type="EC" id="6.1.1.23" evidence="7"/>
<feature type="binding site" evidence="7">
    <location>
        <position position="176"/>
    </location>
    <ligand>
        <name>L-aspartate</name>
        <dbReference type="ChEBI" id="CHEBI:29991"/>
    </ligand>
</feature>
<feature type="region of interest" description="Aspartate" evidence="7">
    <location>
        <begin position="200"/>
        <end position="203"/>
    </location>
</feature>
<dbReference type="InterPro" id="IPR006195">
    <property type="entry name" value="aa-tRNA-synth_II"/>
</dbReference>
<dbReference type="InterPro" id="IPR004524">
    <property type="entry name" value="Asp-tRNA-ligase_1"/>
</dbReference>
<evidence type="ECO:0000256" key="5">
    <source>
        <dbReference type="ARBA" id="ARBA00022917"/>
    </source>
</evidence>
<comment type="subunit">
    <text evidence="7">Homodimer.</text>
</comment>
<feature type="binding site" evidence="7">
    <location>
        <position position="231"/>
    </location>
    <ligand>
        <name>ATP</name>
        <dbReference type="ChEBI" id="CHEBI:30616"/>
    </ligand>
</feature>
<dbReference type="SUPFAM" id="SSF55681">
    <property type="entry name" value="Class II aaRS and biotin synthetases"/>
    <property type="match status" value="1"/>
</dbReference>
<dbReference type="GO" id="GO:0005524">
    <property type="term" value="F:ATP binding"/>
    <property type="evidence" value="ECO:0007669"/>
    <property type="project" value="UniProtKB-UniRule"/>
</dbReference>